<accession>A0ABR2J0H0</accession>
<comment type="caution">
    <text evidence="3">The sequence shown here is derived from an EMBL/GenBank/DDBJ whole genome shotgun (WGS) entry which is preliminary data.</text>
</comment>
<proteinExistence type="inferred from homology"/>
<evidence type="ECO:0000256" key="1">
    <source>
        <dbReference type="PROSITE-ProRule" id="PRU00330"/>
    </source>
</evidence>
<dbReference type="InterPro" id="IPR019559">
    <property type="entry name" value="Cullin_neddylation_domain"/>
</dbReference>
<comment type="similarity">
    <text evidence="1">Belongs to the cullin family.</text>
</comment>
<dbReference type="PROSITE" id="PS50069">
    <property type="entry name" value="CULLIN_2"/>
    <property type="match status" value="1"/>
</dbReference>
<sequence>MQNFYVDLSHNVEPFLINIITDPDYKPNSTEFLKINYDIYSLTTLNPQNIYAYDKNEENPYNNQFERVFNCLLNFSYSQENDIKNDIDSLFHHLKTIKQRVKIINHVFNYLNKKRNSFIINANQCKFGQQIAFLYFTVFQKEFYDELVNKSIEYIEPLFSINPNEKADFTYLLNLNYICLCASKAPNSQNDLYEVFGHQKIIDGLNNLFKRVIHNLRIELLPEIVEQFYNFTRSIKNPSTRFTIYNNLYKFIIQNFVEQCNNKIMDESALKMIETESNYLKYLSVLSFHDSTVHYVEDFFNKFEDEFCNNLNNQNKVDDLSNDFINFLNYIDLFNQLTYKNIYGIDKEPFDEYITKTTKGKFRKLKLDKKFGDTFSVALSFIIDTFMKKGDNLTSNQNRLIDPNKMIQLLSYVTDRDVFISHHTNYMFFRIATRSTKSLKNEKDFLQRVSNFVQNNISLKNAFEIVEQAESEELESLSKQKLSYCVIKNSLAPPDRKYPSFPLPKDYKDIIGLAESKLANRNKGRRYEWIHYLTTCNVRLTKGKRFCLMTMSLGQLIIFTALSKHPNLSIKDLNEITNIDEDYIEVIIKSFRRCKVVTLKLTDENAQNSLQNATINLDDSFAPKQLVNLCDNWAQQYVPQQKNLDIQRKKSVQAAIVQIMKKYKRINTQQLVNQTLDKVLKLYAATEDDVMTCIRELVADEYLEEVDGGTEMSYIE</sequence>
<dbReference type="InterPro" id="IPR036388">
    <property type="entry name" value="WH-like_DNA-bd_sf"/>
</dbReference>
<dbReference type="Gene3D" id="3.30.230.130">
    <property type="entry name" value="Cullin, Chain C, Domain 2"/>
    <property type="match status" value="1"/>
</dbReference>
<dbReference type="Pfam" id="PF10557">
    <property type="entry name" value="Cullin_Nedd8"/>
    <property type="match status" value="1"/>
</dbReference>
<dbReference type="Proteomes" id="UP001470230">
    <property type="component" value="Unassembled WGS sequence"/>
</dbReference>
<dbReference type="InterPro" id="IPR016158">
    <property type="entry name" value="Cullin_homology"/>
</dbReference>
<keyword evidence="4" id="KW-1185">Reference proteome</keyword>
<dbReference type="SUPFAM" id="SSF46785">
    <property type="entry name" value="Winged helix' DNA-binding domain"/>
    <property type="match status" value="1"/>
</dbReference>
<reference evidence="3 4" key="1">
    <citation type="submission" date="2024-04" db="EMBL/GenBank/DDBJ databases">
        <title>Tritrichomonas musculus Genome.</title>
        <authorList>
            <person name="Alves-Ferreira E."/>
            <person name="Grigg M."/>
            <person name="Lorenzi H."/>
            <person name="Galac M."/>
        </authorList>
    </citation>
    <scope>NUCLEOTIDE SEQUENCE [LARGE SCALE GENOMIC DNA]</scope>
    <source>
        <strain evidence="3 4">EAF2021</strain>
    </source>
</reference>
<dbReference type="InterPro" id="IPR045093">
    <property type="entry name" value="Cullin"/>
</dbReference>
<evidence type="ECO:0000259" key="2">
    <source>
        <dbReference type="PROSITE" id="PS50069"/>
    </source>
</evidence>
<dbReference type="SMART" id="SM00884">
    <property type="entry name" value="Cullin_Nedd8"/>
    <property type="match status" value="1"/>
</dbReference>
<dbReference type="InterPro" id="IPR036390">
    <property type="entry name" value="WH_DNA-bd_sf"/>
</dbReference>
<feature type="domain" description="Cullin family profile" evidence="2">
    <location>
        <begin position="379"/>
        <end position="592"/>
    </location>
</feature>
<evidence type="ECO:0000313" key="4">
    <source>
        <dbReference type="Proteomes" id="UP001470230"/>
    </source>
</evidence>
<dbReference type="Gene3D" id="1.10.10.10">
    <property type="entry name" value="Winged helix-like DNA-binding domain superfamily/Winged helix DNA-binding domain"/>
    <property type="match status" value="1"/>
</dbReference>
<dbReference type="InterPro" id="IPR036317">
    <property type="entry name" value="Cullin_homology_sf"/>
</dbReference>
<dbReference type="SUPFAM" id="SSF75632">
    <property type="entry name" value="Cullin homology domain"/>
    <property type="match status" value="1"/>
</dbReference>
<dbReference type="EMBL" id="JAPFFF010000014">
    <property type="protein sequence ID" value="KAK8870535.1"/>
    <property type="molecule type" value="Genomic_DNA"/>
</dbReference>
<organism evidence="3 4">
    <name type="scientific">Tritrichomonas musculus</name>
    <dbReference type="NCBI Taxonomy" id="1915356"/>
    <lineage>
        <taxon>Eukaryota</taxon>
        <taxon>Metamonada</taxon>
        <taxon>Parabasalia</taxon>
        <taxon>Tritrichomonadida</taxon>
        <taxon>Tritrichomonadidae</taxon>
        <taxon>Tritrichomonas</taxon>
    </lineage>
</organism>
<name>A0ABR2J0H0_9EUKA</name>
<dbReference type="PANTHER" id="PTHR11932">
    <property type="entry name" value="CULLIN"/>
    <property type="match status" value="1"/>
</dbReference>
<gene>
    <name evidence="3" type="ORF">M9Y10_008420</name>
</gene>
<evidence type="ECO:0000313" key="3">
    <source>
        <dbReference type="EMBL" id="KAK8870535.1"/>
    </source>
</evidence>
<protein>
    <recommendedName>
        <fullName evidence="2">Cullin family profile domain-containing protein</fullName>
    </recommendedName>
</protein>